<reference evidence="8" key="1">
    <citation type="journal article" date="2019" name="Nat. Commun.">
        <title>The genome of broomcorn millet.</title>
        <authorList>
            <person name="Zou C."/>
            <person name="Miki D."/>
            <person name="Li D."/>
            <person name="Tang Q."/>
            <person name="Xiao L."/>
            <person name="Rajput S."/>
            <person name="Deng P."/>
            <person name="Jia W."/>
            <person name="Huang R."/>
            <person name="Zhang M."/>
            <person name="Sun Y."/>
            <person name="Hu J."/>
            <person name="Fu X."/>
            <person name="Schnable P.S."/>
            <person name="Li F."/>
            <person name="Zhang H."/>
            <person name="Feng B."/>
            <person name="Zhu X."/>
            <person name="Liu R."/>
            <person name="Schnable J.C."/>
            <person name="Zhu J.-K."/>
            <person name="Zhang H."/>
        </authorList>
    </citation>
    <scope>NUCLEOTIDE SEQUENCE [LARGE SCALE GENOMIC DNA]</scope>
</reference>
<organism evidence="7 8">
    <name type="scientific">Panicum miliaceum</name>
    <name type="common">Proso millet</name>
    <name type="synonym">Broomcorn millet</name>
    <dbReference type="NCBI Taxonomy" id="4540"/>
    <lineage>
        <taxon>Eukaryota</taxon>
        <taxon>Viridiplantae</taxon>
        <taxon>Streptophyta</taxon>
        <taxon>Embryophyta</taxon>
        <taxon>Tracheophyta</taxon>
        <taxon>Spermatophyta</taxon>
        <taxon>Magnoliopsida</taxon>
        <taxon>Liliopsida</taxon>
        <taxon>Poales</taxon>
        <taxon>Poaceae</taxon>
        <taxon>PACMAD clade</taxon>
        <taxon>Panicoideae</taxon>
        <taxon>Panicodae</taxon>
        <taxon>Paniceae</taxon>
        <taxon>Panicinae</taxon>
        <taxon>Panicum</taxon>
        <taxon>Panicum sect. Panicum</taxon>
    </lineage>
</organism>
<protein>
    <recommendedName>
        <fullName evidence="6">Disease resistance N-terminal domain-containing protein</fullName>
    </recommendedName>
</protein>
<keyword evidence="4" id="KW-0547">Nucleotide-binding</keyword>
<dbReference type="Pfam" id="PF18052">
    <property type="entry name" value="Rx_N"/>
    <property type="match status" value="1"/>
</dbReference>
<dbReference type="EMBL" id="PQIB02000016">
    <property type="protein sequence ID" value="RLM61127.1"/>
    <property type="molecule type" value="Genomic_DNA"/>
</dbReference>
<evidence type="ECO:0000256" key="5">
    <source>
        <dbReference type="ARBA" id="ARBA00022821"/>
    </source>
</evidence>
<dbReference type="GO" id="GO:0006952">
    <property type="term" value="P:defense response"/>
    <property type="evidence" value="ECO:0007669"/>
    <property type="project" value="UniProtKB-KW"/>
</dbReference>
<dbReference type="SUPFAM" id="SSF52058">
    <property type="entry name" value="L domain-like"/>
    <property type="match status" value="1"/>
</dbReference>
<dbReference type="Proteomes" id="UP000275267">
    <property type="component" value="Unassembled WGS sequence"/>
</dbReference>
<dbReference type="PANTHER" id="PTHR34630:SF17">
    <property type="entry name" value="OS06G0304700 PROTEIN"/>
    <property type="match status" value="1"/>
</dbReference>
<dbReference type="InterPro" id="IPR032675">
    <property type="entry name" value="LRR_dom_sf"/>
</dbReference>
<keyword evidence="2" id="KW-0433">Leucine-rich repeat</keyword>
<dbReference type="AlphaFoldDB" id="A0A3L6PQQ8"/>
<evidence type="ECO:0000259" key="6">
    <source>
        <dbReference type="Pfam" id="PF18052"/>
    </source>
</evidence>
<gene>
    <name evidence="7" type="ORF">C2845_PM14G05780</name>
</gene>
<keyword evidence="8" id="KW-1185">Reference proteome</keyword>
<evidence type="ECO:0000256" key="2">
    <source>
        <dbReference type="ARBA" id="ARBA00022614"/>
    </source>
</evidence>
<accession>A0A3L6PQQ8</accession>
<evidence type="ECO:0000313" key="7">
    <source>
        <dbReference type="EMBL" id="RLM61127.1"/>
    </source>
</evidence>
<dbReference type="OrthoDB" id="695275at2759"/>
<dbReference type="Gene3D" id="3.80.10.10">
    <property type="entry name" value="Ribonuclease Inhibitor"/>
    <property type="match status" value="2"/>
</dbReference>
<evidence type="ECO:0000313" key="8">
    <source>
        <dbReference type="Proteomes" id="UP000275267"/>
    </source>
</evidence>
<keyword evidence="3" id="KW-0677">Repeat</keyword>
<keyword evidence="5" id="KW-0611">Plant defense</keyword>
<dbReference type="STRING" id="4540.A0A3L6PQQ8"/>
<dbReference type="InterPro" id="IPR041118">
    <property type="entry name" value="Rx_N"/>
</dbReference>
<evidence type="ECO:0000256" key="3">
    <source>
        <dbReference type="ARBA" id="ARBA00022737"/>
    </source>
</evidence>
<name>A0A3L6PQQ8_PANMI</name>
<proteinExistence type="inferred from homology"/>
<dbReference type="PANTHER" id="PTHR34630">
    <property type="entry name" value="OS11G0677101 PROTEIN"/>
    <property type="match status" value="1"/>
</dbReference>
<dbReference type="GO" id="GO:0000166">
    <property type="term" value="F:nucleotide binding"/>
    <property type="evidence" value="ECO:0007669"/>
    <property type="project" value="UniProtKB-KW"/>
</dbReference>
<sequence>MEAAAINAALWVVGKALAPVKDGLLEAWAATTGLAPNIRELKLELLVAEGMLDNAREREPRSPALGTLLHELRQLVYGADDELDYFRIQDALDGTYHAADTHGRGCVHGLVRDACYTAKAVENAGSAFKYLEYRNNGPEVSLRIEGNGVSDSTFWKMLDFNNLIELKELEVRRCPPLPLDQLMMLSSLKKLMIQEGENCWPVGESHVRYQFPVESFDVDSYGGSGKELTRLFSCFPKLSELGIHSCWKLTGLGVMEKSLDEKVVLAVAQDGQQQQQRGTERDEVELSTTAREGLVLLPPQLQVLNIFNCPGLRLHPNSLHVTDNTVGEAGGGLHGLRSLSELSINSCPEFLSLYSSSSSTCFPFPTSLQNLTLADLETLVPLSNLTSLHELFIRGCGGLRAEKTSLWPLLTQGSLTKLSLWSTPNCFLGPDPETAWSHQQGLPSKLGYLVTDDVGQVLATPICSLLSSSLTKLDFSWDCEVERFTEEQEKALQLLTSLRQLQLRLHMLHNLKILQISLCKSIRSLPKDGLPSSLQELVIHGCPAIKSLPKEPLPSSLQDLRISSCPAILQSLHKYGVPNSLRSLDVRGHELKDRMRFRRLKGTIPILRI</sequence>
<comment type="caution">
    <text evidence="7">The sequence shown here is derived from an EMBL/GenBank/DDBJ whole genome shotgun (WGS) entry which is preliminary data.</text>
</comment>
<evidence type="ECO:0000256" key="4">
    <source>
        <dbReference type="ARBA" id="ARBA00022741"/>
    </source>
</evidence>
<feature type="domain" description="Disease resistance N-terminal" evidence="6">
    <location>
        <begin position="14"/>
        <end position="91"/>
    </location>
</feature>
<evidence type="ECO:0000256" key="1">
    <source>
        <dbReference type="ARBA" id="ARBA00008894"/>
    </source>
</evidence>
<comment type="similarity">
    <text evidence="1">Belongs to the disease resistance NB-LRR family.</text>
</comment>